<dbReference type="RefSeq" id="WP_267222957.1">
    <property type="nucleotide sequence ID" value="NZ_JAPCWC010000019.1"/>
</dbReference>
<proteinExistence type="predicted"/>
<protein>
    <submittedName>
        <fullName evidence="1">Uncharacterized protein</fullName>
    </submittedName>
</protein>
<name>A0ABV6S7Y3_9SPHN</name>
<accession>A0ABV6S7Y3</accession>
<evidence type="ECO:0000313" key="1">
    <source>
        <dbReference type="EMBL" id="MFC0685340.1"/>
    </source>
</evidence>
<dbReference type="EMBL" id="JBHLTM010000047">
    <property type="protein sequence ID" value="MFC0685340.1"/>
    <property type="molecule type" value="Genomic_DNA"/>
</dbReference>
<keyword evidence="2" id="KW-1185">Reference proteome</keyword>
<evidence type="ECO:0000313" key="2">
    <source>
        <dbReference type="Proteomes" id="UP001589858"/>
    </source>
</evidence>
<reference evidence="1 2" key="1">
    <citation type="submission" date="2024-09" db="EMBL/GenBank/DDBJ databases">
        <authorList>
            <person name="Sun Q."/>
            <person name="Mori K."/>
        </authorList>
    </citation>
    <scope>NUCLEOTIDE SEQUENCE [LARGE SCALE GENOMIC DNA]</scope>
    <source>
        <strain evidence="1 2">CICC 11035S</strain>
    </source>
</reference>
<gene>
    <name evidence="1" type="ORF">ACFFF8_12100</name>
</gene>
<organism evidence="1 2">
    <name type="scientific">Novosphingobium clariflavum</name>
    <dbReference type="NCBI Taxonomy" id="2029884"/>
    <lineage>
        <taxon>Bacteria</taxon>
        <taxon>Pseudomonadati</taxon>
        <taxon>Pseudomonadota</taxon>
        <taxon>Alphaproteobacteria</taxon>
        <taxon>Sphingomonadales</taxon>
        <taxon>Sphingomonadaceae</taxon>
        <taxon>Novosphingobium</taxon>
    </lineage>
</organism>
<sequence>MPSPRTDLLPTHFDTRRFFLHESGPCMSAAQRHKFARDLERFARRTEAAGRHDAAAMIFEMLVIFGKAGRDIDAARWTALALDVTAQVRRGDVEGAAARLMPQGADITHESSDDGHRIAQLTIRDDKITLEAEAAAWSPAAAMVAVLFRALACHFAETPDSPADAAGHGDAGTDACMLNAVIGENACSAGGSGGA</sequence>
<comment type="caution">
    <text evidence="1">The sequence shown here is derived from an EMBL/GenBank/DDBJ whole genome shotgun (WGS) entry which is preliminary data.</text>
</comment>
<dbReference type="Proteomes" id="UP001589858">
    <property type="component" value="Unassembled WGS sequence"/>
</dbReference>